<keyword evidence="2" id="KW-1185">Reference proteome</keyword>
<dbReference type="AlphaFoldDB" id="A0A9N9KGW1"/>
<evidence type="ECO:0000313" key="1">
    <source>
        <dbReference type="EMBL" id="CAG8828928.1"/>
    </source>
</evidence>
<accession>A0A9N9KGW1</accession>
<evidence type="ECO:0000313" key="2">
    <source>
        <dbReference type="Proteomes" id="UP000789759"/>
    </source>
</evidence>
<organism evidence="1 2">
    <name type="scientific">Cetraspora pellucida</name>
    <dbReference type="NCBI Taxonomy" id="1433469"/>
    <lineage>
        <taxon>Eukaryota</taxon>
        <taxon>Fungi</taxon>
        <taxon>Fungi incertae sedis</taxon>
        <taxon>Mucoromycota</taxon>
        <taxon>Glomeromycotina</taxon>
        <taxon>Glomeromycetes</taxon>
        <taxon>Diversisporales</taxon>
        <taxon>Gigasporaceae</taxon>
        <taxon>Cetraspora</taxon>
    </lineage>
</organism>
<dbReference type="EMBL" id="CAJVQA010061361">
    <property type="protein sequence ID" value="CAG8828928.1"/>
    <property type="molecule type" value="Genomic_DNA"/>
</dbReference>
<comment type="caution">
    <text evidence="1">The sequence shown here is derived from an EMBL/GenBank/DDBJ whole genome shotgun (WGS) entry which is preliminary data.</text>
</comment>
<gene>
    <name evidence="1" type="ORF">CPELLU_LOCUS20444</name>
</gene>
<proteinExistence type="predicted"/>
<reference evidence="1" key="1">
    <citation type="submission" date="2021-06" db="EMBL/GenBank/DDBJ databases">
        <authorList>
            <person name="Kallberg Y."/>
            <person name="Tangrot J."/>
            <person name="Rosling A."/>
        </authorList>
    </citation>
    <scope>NUCLEOTIDE SEQUENCE</scope>
    <source>
        <strain evidence="1">FL966</strain>
    </source>
</reference>
<sequence length="40" mass="4439">TSNSPSSSQKSTYMDTDIIPKQVRQLKETIPQSPITKTTT</sequence>
<protein>
    <submittedName>
        <fullName evidence="1">4123_t:CDS:1</fullName>
    </submittedName>
</protein>
<name>A0A9N9KGW1_9GLOM</name>
<feature type="non-terminal residue" evidence="1">
    <location>
        <position position="40"/>
    </location>
</feature>
<feature type="non-terminal residue" evidence="1">
    <location>
        <position position="1"/>
    </location>
</feature>
<dbReference type="Proteomes" id="UP000789759">
    <property type="component" value="Unassembled WGS sequence"/>
</dbReference>